<dbReference type="EMBL" id="FQUX01000001">
    <property type="protein sequence ID" value="SHE74760.1"/>
    <property type="molecule type" value="Genomic_DNA"/>
</dbReference>
<comment type="similarity">
    <text evidence="1">Belongs to the sulfatase family.</text>
</comment>
<keyword evidence="7" id="KW-1185">Reference proteome</keyword>
<proteinExistence type="inferred from homology"/>
<dbReference type="Gene3D" id="3.40.720.10">
    <property type="entry name" value="Alkaline Phosphatase, subunit A"/>
    <property type="match status" value="1"/>
</dbReference>
<keyword evidence="3" id="KW-0378">Hydrolase</keyword>
<evidence type="ECO:0000256" key="3">
    <source>
        <dbReference type="ARBA" id="ARBA00022801"/>
    </source>
</evidence>
<dbReference type="PROSITE" id="PS00149">
    <property type="entry name" value="SULFATASE_2"/>
    <property type="match status" value="1"/>
</dbReference>
<dbReference type="Proteomes" id="UP000184406">
    <property type="component" value="Unassembled WGS sequence"/>
</dbReference>
<protein>
    <submittedName>
        <fullName evidence="6">Arylsulfatase A</fullName>
    </submittedName>
</protein>
<dbReference type="AlphaFoldDB" id="A0A1M4W0U8"/>
<dbReference type="OrthoDB" id="9765065at2"/>
<dbReference type="InterPro" id="IPR017850">
    <property type="entry name" value="Alkaline_phosphatase_core_sf"/>
</dbReference>
<dbReference type="Gene3D" id="3.30.1120.10">
    <property type="match status" value="1"/>
</dbReference>
<dbReference type="InterPro" id="IPR000917">
    <property type="entry name" value="Sulfatase_N"/>
</dbReference>
<keyword evidence="4" id="KW-0106">Calcium</keyword>
<evidence type="ECO:0000313" key="6">
    <source>
        <dbReference type="EMBL" id="SHE74760.1"/>
    </source>
</evidence>
<organism evidence="6 7">
    <name type="scientific">Arenibacter palladensis</name>
    <dbReference type="NCBI Taxonomy" id="237373"/>
    <lineage>
        <taxon>Bacteria</taxon>
        <taxon>Pseudomonadati</taxon>
        <taxon>Bacteroidota</taxon>
        <taxon>Flavobacteriia</taxon>
        <taxon>Flavobacteriales</taxon>
        <taxon>Flavobacteriaceae</taxon>
        <taxon>Arenibacter</taxon>
    </lineage>
</organism>
<dbReference type="GO" id="GO:0046872">
    <property type="term" value="F:metal ion binding"/>
    <property type="evidence" value="ECO:0007669"/>
    <property type="project" value="UniProtKB-KW"/>
</dbReference>
<evidence type="ECO:0000256" key="1">
    <source>
        <dbReference type="ARBA" id="ARBA00008779"/>
    </source>
</evidence>
<dbReference type="GO" id="GO:0004065">
    <property type="term" value="F:arylsulfatase activity"/>
    <property type="evidence" value="ECO:0007669"/>
    <property type="project" value="TreeGrafter"/>
</dbReference>
<dbReference type="InterPro" id="IPR024607">
    <property type="entry name" value="Sulfatase_CS"/>
</dbReference>
<keyword evidence="2" id="KW-0479">Metal-binding</keyword>
<gene>
    <name evidence="6" type="ORF">SAMN03080594_1011162</name>
</gene>
<dbReference type="PROSITE" id="PS00523">
    <property type="entry name" value="SULFATASE_1"/>
    <property type="match status" value="1"/>
</dbReference>
<accession>A0A1M4W0U8</accession>
<dbReference type="InterPro" id="IPR050738">
    <property type="entry name" value="Sulfatase"/>
</dbReference>
<dbReference type="PANTHER" id="PTHR42693">
    <property type="entry name" value="ARYLSULFATASE FAMILY MEMBER"/>
    <property type="match status" value="1"/>
</dbReference>
<evidence type="ECO:0000313" key="7">
    <source>
        <dbReference type="Proteomes" id="UP000184406"/>
    </source>
</evidence>
<dbReference type="RefSeq" id="WP_072860704.1">
    <property type="nucleotide sequence ID" value="NZ_FQUX01000001.1"/>
</dbReference>
<sequence length="465" mass="53097">MNVFKKSIGIELALLFLLFYQGAFSQTQEKNRPNVIVILTDDQGSIDLNSYGATDLHTPNMDRLAKEGVRFTQFYAGAPVCSPSRAALMTGKTNLRAGLEGNVPIPERAEISGEHGLPTEQITMAEMLKPNGYYTALIGKWHLGHREQNLPNGQGFDYFFGHQRGCIDNYSHTFYWDGPNKHDLYRNSEEVYYDGQHFSDLMVEEVKQVINHRQDEPFFIYWAFNAPHYPYQGTTKWLEHYKDLPTPRREYAAFVSNTDEKIGDVLDYLDEMGIADNTIVVFQSDHGHSLEERAFWGGGNAGPYRGSKFSLFEGGIRVPAIIRYPGIIPANEVRDQLSMEMDWFTTIAELTNSKVPDNLDGKSLMPIILDNKKESVHEVVHWQLGSYDDKMAQWAVRKGPWKLIGNVREPVVEGKKIELEKLYLLNLENDIGEKNNLAESNPKKLNELLQLHSSWIKSVRSEMKQ</sequence>
<evidence type="ECO:0000259" key="5">
    <source>
        <dbReference type="Pfam" id="PF00884"/>
    </source>
</evidence>
<evidence type="ECO:0000256" key="4">
    <source>
        <dbReference type="ARBA" id="ARBA00022837"/>
    </source>
</evidence>
<evidence type="ECO:0000256" key="2">
    <source>
        <dbReference type="ARBA" id="ARBA00022723"/>
    </source>
</evidence>
<dbReference type="Pfam" id="PF00884">
    <property type="entry name" value="Sulfatase"/>
    <property type="match status" value="1"/>
</dbReference>
<reference evidence="7" key="1">
    <citation type="submission" date="2016-11" db="EMBL/GenBank/DDBJ databases">
        <authorList>
            <person name="Varghese N."/>
            <person name="Submissions S."/>
        </authorList>
    </citation>
    <scope>NUCLEOTIDE SEQUENCE [LARGE SCALE GENOMIC DNA]</scope>
    <source>
        <strain evidence="7">DSM 17539</strain>
    </source>
</reference>
<name>A0A1M4W0U8_9FLAO</name>
<dbReference type="SUPFAM" id="SSF53649">
    <property type="entry name" value="Alkaline phosphatase-like"/>
    <property type="match status" value="1"/>
</dbReference>
<dbReference type="PANTHER" id="PTHR42693:SF33">
    <property type="entry name" value="ARYLSULFATASE"/>
    <property type="match status" value="1"/>
</dbReference>
<feature type="domain" description="Sulfatase N-terminal" evidence="5">
    <location>
        <begin position="33"/>
        <end position="352"/>
    </location>
</feature>